<evidence type="ECO:0000256" key="1">
    <source>
        <dbReference type="ARBA" id="ARBA00009437"/>
    </source>
</evidence>
<dbReference type="Gene3D" id="1.10.10.10">
    <property type="entry name" value="Winged helix-like DNA-binding domain superfamily/Winged helix DNA-binding domain"/>
    <property type="match status" value="1"/>
</dbReference>
<evidence type="ECO:0000313" key="6">
    <source>
        <dbReference type="EMBL" id="KXF81526.1"/>
    </source>
</evidence>
<organism evidence="6 7">
    <name type="scientific">Enterovibrio coralii</name>
    <dbReference type="NCBI Taxonomy" id="294935"/>
    <lineage>
        <taxon>Bacteria</taxon>
        <taxon>Pseudomonadati</taxon>
        <taxon>Pseudomonadota</taxon>
        <taxon>Gammaproteobacteria</taxon>
        <taxon>Vibrionales</taxon>
        <taxon>Vibrionaceae</taxon>
        <taxon>Enterovibrio</taxon>
    </lineage>
</organism>
<dbReference type="GO" id="GO:0003677">
    <property type="term" value="F:DNA binding"/>
    <property type="evidence" value="ECO:0007669"/>
    <property type="project" value="UniProtKB-KW"/>
</dbReference>
<accession>A0A135I7V3</accession>
<dbReference type="InterPro" id="IPR000847">
    <property type="entry name" value="LysR_HTH_N"/>
</dbReference>
<dbReference type="InterPro" id="IPR036390">
    <property type="entry name" value="WH_DNA-bd_sf"/>
</dbReference>
<keyword evidence="4" id="KW-0804">Transcription</keyword>
<dbReference type="GO" id="GO:0003700">
    <property type="term" value="F:DNA-binding transcription factor activity"/>
    <property type="evidence" value="ECO:0007669"/>
    <property type="project" value="InterPro"/>
</dbReference>
<dbReference type="SUPFAM" id="SSF53850">
    <property type="entry name" value="Periplasmic binding protein-like II"/>
    <property type="match status" value="1"/>
</dbReference>
<keyword evidence="7" id="KW-1185">Reference proteome</keyword>
<gene>
    <name evidence="6" type="ORF">ATN88_02155</name>
</gene>
<dbReference type="InterPro" id="IPR036388">
    <property type="entry name" value="WH-like_DNA-bd_sf"/>
</dbReference>
<evidence type="ECO:0000313" key="7">
    <source>
        <dbReference type="Proteomes" id="UP000070529"/>
    </source>
</evidence>
<dbReference type="SUPFAM" id="SSF46785">
    <property type="entry name" value="Winged helix' DNA-binding domain"/>
    <property type="match status" value="1"/>
</dbReference>
<dbReference type="PROSITE" id="PS50931">
    <property type="entry name" value="HTH_LYSR"/>
    <property type="match status" value="1"/>
</dbReference>
<dbReference type="PANTHER" id="PTHR30419">
    <property type="entry name" value="HTH-TYPE TRANSCRIPTIONAL REGULATOR YBHD"/>
    <property type="match status" value="1"/>
</dbReference>
<reference evidence="6 7" key="1">
    <citation type="submission" date="2015-11" db="EMBL/GenBank/DDBJ databases">
        <title>Genomic Taxonomy of the Vibrionaceae.</title>
        <authorList>
            <person name="Gomez-Gil B."/>
            <person name="Enciso-Ibarra J."/>
        </authorList>
    </citation>
    <scope>NUCLEOTIDE SEQUENCE [LARGE SCALE GENOMIC DNA]</scope>
    <source>
        <strain evidence="6 7">CAIM 912</strain>
    </source>
</reference>
<evidence type="ECO:0000256" key="3">
    <source>
        <dbReference type="ARBA" id="ARBA00023125"/>
    </source>
</evidence>
<evidence type="ECO:0000256" key="4">
    <source>
        <dbReference type="ARBA" id="ARBA00023163"/>
    </source>
</evidence>
<feature type="domain" description="HTH lysR-type" evidence="5">
    <location>
        <begin position="15"/>
        <end position="64"/>
    </location>
</feature>
<comment type="similarity">
    <text evidence="1">Belongs to the LysR transcriptional regulatory family.</text>
</comment>
<proteinExistence type="inferred from homology"/>
<dbReference type="InterPro" id="IPR050950">
    <property type="entry name" value="HTH-type_LysR_regulators"/>
</dbReference>
<dbReference type="FunFam" id="1.10.10.10:FF:000001">
    <property type="entry name" value="LysR family transcriptional regulator"/>
    <property type="match status" value="1"/>
</dbReference>
<evidence type="ECO:0000259" key="5">
    <source>
        <dbReference type="PROSITE" id="PS50931"/>
    </source>
</evidence>
<name>A0A135I7V3_9GAMM</name>
<evidence type="ECO:0000256" key="2">
    <source>
        <dbReference type="ARBA" id="ARBA00023015"/>
    </source>
</evidence>
<keyword evidence="3" id="KW-0238">DNA-binding</keyword>
<dbReference type="Proteomes" id="UP000070529">
    <property type="component" value="Unassembled WGS sequence"/>
</dbReference>
<dbReference type="Gene3D" id="3.40.190.10">
    <property type="entry name" value="Periplasmic binding protein-like II"/>
    <property type="match status" value="2"/>
</dbReference>
<dbReference type="Pfam" id="PF03466">
    <property type="entry name" value="LysR_substrate"/>
    <property type="match status" value="1"/>
</dbReference>
<dbReference type="AlphaFoldDB" id="A0A135I7V3"/>
<dbReference type="STRING" id="294935.ATN88_02155"/>
<protein>
    <submittedName>
        <fullName evidence="6">Transcriptional regulator</fullName>
    </submittedName>
</protein>
<dbReference type="GO" id="GO:0005829">
    <property type="term" value="C:cytosol"/>
    <property type="evidence" value="ECO:0007669"/>
    <property type="project" value="TreeGrafter"/>
</dbReference>
<dbReference type="PRINTS" id="PR00039">
    <property type="entry name" value="HTHLYSR"/>
</dbReference>
<keyword evidence="2" id="KW-0805">Transcription regulation</keyword>
<dbReference type="InterPro" id="IPR005119">
    <property type="entry name" value="LysR_subst-bd"/>
</dbReference>
<dbReference type="Pfam" id="PF00126">
    <property type="entry name" value="HTH_1"/>
    <property type="match status" value="1"/>
</dbReference>
<comment type="caution">
    <text evidence="6">The sequence shown here is derived from an EMBL/GenBank/DDBJ whole genome shotgun (WGS) entry which is preliminary data.</text>
</comment>
<dbReference type="EMBL" id="LNTY01000034">
    <property type="protein sequence ID" value="KXF81526.1"/>
    <property type="molecule type" value="Genomic_DNA"/>
</dbReference>
<sequence length="314" mass="35208">MPLLEHTVDKSYRQFLAVAESGSISAAAAEMNLSQPTLTATIRKLESQFGVPLFVRKSKGVELTEFGELLREQAQEMARRHQRMVDKMADLKARRTQKIKMGTGDAWWELFIKDVVEEYTHSNPAISVDLEFGNHLKLMDLLQQGHIDLFMGHEIVGLSSRCAVSFLPVFQDEEALYVRENHPLLMSANPLAEVGLYPLLRVTPDTESYRHLLDDIGPKQREAQSKGLGERIVYNVGSLSASMDILRTLPAVMPYPAKMADFFAERGIVTLPRGDAKYGSGQRGTVGIYYHHHEQGDHLHALLKLISVRATALN</sequence>